<evidence type="ECO:0000256" key="3">
    <source>
        <dbReference type="ARBA" id="ARBA00022741"/>
    </source>
</evidence>
<dbReference type="SUPFAM" id="SSF51246">
    <property type="entry name" value="Rudiment single hybrid motif"/>
    <property type="match status" value="1"/>
</dbReference>
<keyword evidence="3 6" id="KW-0547">Nucleotide-binding</keyword>
<gene>
    <name evidence="11" type="ORF">COHA_008616</name>
</gene>
<dbReference type="PROSITE" id="PS50968">
    <property type="entry name" value="BIOTINYL_LIPOYL"/>
    <property type="match status" value="1"/>
</dbReference>
<dbReference type="InterPro" id="IPR011054">
    <property type="entry name" value="Rudment_hybrid_motif"/>
</dbReference>
<dbReference type="InterPro" id="IPR011053">
    <property type="entry name" value="Single_hybrid_motif"/>
</dbReference>
<keyword evidence="4 6" id="KW-0067">ATP-binding</keyword>
<feature type="region of interest" description="Disordered" evidence="7">
    <location>
        <begin position="592"/>
        <end position="621"/>
    </location>
</feature>
<accession>A0AAD5GYV5</accession>
<dbReference type="InterPro" id="IPR000089">
    <property type="entry name" value="Biotin_lipoyl"/>
</dbReference>
<dbReference type="SUPFAM" id="SSF52440">
    <property type="entry name" value="PreATP-grasp domain"/>
    <property type="match status" value="1"/>
</dbReference>
<evidence type="ECO:0000313" key="11">
    <source>
        <dbReference type="EMBL" id="KAI7837604.1"/>
    </source>
</evidence>
<dbReference type="InterPro" id="IPR005482">
    <property type="entry name" value="Biotin_COase_C"/>
</dbReference>
<evidence type="ECO:0000259" key="8">
    <source>
        <dbReference type="PROSITE" id="PS50968"/>
    </source>
</evidence>
<evidence type="ECO:0000256" key="6">
    <source>
        <dbReference type="PROSITE-ProRule" id="PRU00409"/>
    </source>
</evidence>
<dbReference type="PROSITE" id="PS00867">
    <property type="entry name" value="CPSASE_2"/>
    <property type="match status" value="1"/>
</dbReference>
<dbReference type="InterPro" id="IPR011764">
    <property type="entry name" value="Biotin_carboxylation_dom"/>
</dbReference>
<proteinExistence type="predicted"/>
<dbReference type="Pfam" id="PF00364">
    <property type="entry name" value="Biotin_lipoyl"/>
    <property type="match status" value="1"/>
</dbReference>
<feature type="domain" description="Biotin carboxylation" evidence="10">
    <location>
        <begin position="50"/>
        <end position="508"/>
    </location>
</feature>
<dbReference type="InterPro" id="IPR005481">
    <property type="entry name" value="BC-like_N"/>
</dbReference>
<dbReference type="EMBL" id="JADXDR010000148">
    <property type="protein sequence ID" value="KAI7837604.1"/>
    <property type="molecule type" value="Genomic_DNA"/>
</dbReference>
<evidence type="ECO:0000259" key="10">
    <source>
        <dbReference type="PROSITE" id="PS50979"/>
    </source>
</evidence>
<dbReference type="FunFam" id="3.30.470.20:FF:000028">
    <property type="entry name" value="Methylcrotonoyl-CoA carboxylase subunit alpha, mitochondrial"/>
    <property type="match status" value="1"/>
</dbReference>
<dbReference type="GO" id="GO:0005524">
    <property type="term" value="F:ATP binding"/>
    <property type="evidence" value="ECO:0007669"/>
    <property type="project" value="UniProtKB-UniRule"/>
</dbReference>
<evidence type="ECO:0000256" key="4">
    <source>
        <dbReference type="ARBA" id="ARBA00022840"/>
    </source>
</evidence>
<feature type="domain" description="ATP-grasp" evidence="9">
    <location>
        <begin position="169"/>
        <end position="373"/>
    </location>
</feature>
<dbReference type="InterPro" id="IPR016185">
    <property type="entry name" value="PreATP-grasp_dom_sf"/>
</dbReference>
<keyword evidence="12" id="KW-1185">Reference proteome</keyword>
<dbReference type="FunFam" id="2.40.50.100:FF:000003">
    <property type="entry name" value="Acetyl-CoA carboxylase biotin carboxyl carrier protein"/>
    <property type="match status" value="1"/>
</dbReference>
<dbReference type="Gene3D" id="3.30.470.20">
    <property type="entry name" value="ATP-grasp fold, B domain"/>
    <property type="match status" value="1"/>
</dbReference>
<feature type="domain" description="Lipoyl-binding" evidence="8">
    <location>
        <begin position="685"/>
        <end position="760"/>
    </location>
</feature>
<dbReference type="GO" id="GO:0046872">
    <property type="term" value="F:metal ion binding"/>
    <property type="evidence" value="ECO:0007669"/>
    <property type="project" value="InterPro"/>
</dbReference>
<dbReference type="SUPFAM" id="SSF56059">
    <property type="entry name" value="Glutathione synthetase ATP-binding domain-like"/>
    <property type="match status" value="1"/>
</dbReference>
<dbReference type="InterPro" id="IPR011761">
    <property type="entry name" value="ATP-grasp"/>
</dbReference>
<dbReference type="FunFam" id="3.40.50.20:FF:000010">
    <property type="entry name" value="Propionyl-CoA carboxylase subunit alpha"/>
    <property type="match status" value="1"/>
</dbReference>
<comment type="caution">
    <text evidence="11">The sequence shown here is derived from an EMBL/GenBank/DDBJ whole genome shotgun (WGS) entry which is preliminary data.</text>
</comment>
<evidence type="ECO:0000256" key="5">
    <source>
        <dbReference type="ARBA" id="ARBA00023267"/>
    </source>
</evidence>
<dbReference type="PANTHER" id="PTHR18866:SF33">
    <property type="entry name" value="METHYLCROTONOYL-COA CARBOXYLASE SUBUNIT ALPHA, MITOCHONDRIAL-RELATED"/>
    <property type="match status" value="1"/>
</dbReference>
<evidence type="ECO:0000313" key="12">
    <source>
        <dbReference type="Proteomes" id="UP001205105"/>
    </source>
</evidence>
<dbReference type="Gene3D" id="2.40.50.100">
    <property type="match status" value="1"/>
</dbReference>
<organism evidence="11 12">
    <name type="scientific">Chlorella ohadii</name>
    <dbReference type="NCBI Taxonomy" id="2649997"/>
    <lineage>
        <taxon>Eukaryota</taxon>
        <taxon>Viridiplantae</taxon>
        <taxon>Chlorophyta</taxon>
        <taxon>core chlorophytes</taxon>
        <taxon>Trebouxiophyceae</taxon>
        <taxon>Chlorellales</taxon>
        <taxon>Chlorellaceae</taxon>
        <taxon>Chlorella clade</taxon>
        <taxon>Chlorella</taxon>
    </lineage>
</organism>
<evidence type="ECO:0000256" key="1">
    <source>
        <dbReference type="ARBA" id="ARBA00001953"/>
    </source>
</evidence>
<dbReference type="SMART" id="SM00878">
    <property type="entry name" value="Biotin_carb_C"/>
    <property type="match status" value="1"/>
</dbReference>
<dbReference type="CDD" id="cd06850">
    <property type="entry name" value="biotinyl_domain"/>
    <property type="match status" value="1"/>
</dbReference>
<dbReference type="Pfam" id="PF02785">
    <property type="entry name" value="Biotin_carb_C"/>
    <property type="match status" value="1"/>
</dbReference>
<evidence type="ECO:0000259" key="9">
    <source>
        <dbReference type="PROSITE" id="PS50975"/>
    </source>
</evidence>
<evidence type="ECO:0000256" key="2">
    <source>
        <dbReference type="ARBA" id="ARBA00022598"/>
    </source>
</evidence>
<dbReference type="InterPro" id="IPR005479">
    <property type="entry name" value="CPAse_ATP-bd"/>
</dbReference>
<dbReference type="GO" id="GO:0005739">
    <property type="term" value="C:mitochondrion"/>
    <property type="evidence" value="ECO:0007669"/>
    <property type="project" value="TreeGrafter"/>
</dbReference>
<dbReference type="PROSITE" id="PS50975">
    <property type="entry name" value="ATP_GRASP"/>
    <property type="match status" value="1"/>
</dbReference>
<dbReference type="AlphaFoldDB" id="A0AAD5GYV5"/>
<keyword evidence="5" id="KW-0092">Biotin</keyword>
<dbReference type="InterPro" id="IPR001882">
    <property type="entry name" value="Biotin_BS"/>
</dbReference>
<dbReference type="InterPro" id="IPR050856">
    <property type="entry name" value="Biotin_carboxylase_complex"/>
</dbReference>
<dbReference type="Proteomes" id="UP001205105">
    <property type="component" value="Unassembled WGS sequence"/>
</dbReference>
<sequence length="769" mass="80953">MRCNSALRLLAAGLQAEEARSSPWHSLRALSSSASSTQAAAGGATSTRPAIDKLLIANRGEIACRVLTTAQRLGVPTVAVYSEADRHAKHVAMADEAFCIGPPPARESYLRGDRILEVAARAGATAVHPGYGFLSENAGFAGACEESGIAFVGPPAAAIRAMGDKSEAKALMQGAGVPVVPGYHGEDQAEGRLQDEAARVGYPLLVKAVLGGGGKGMKLAREPSQFLDALHSAKREALAGFGDDRVLLERFITRPRHIEVQVFADGHGNAVYVFERDCSVQRRHQKARSRLLVIEEAPAPGISEDFRRSIGESAVAAARAVGYRSVGTVEFIVDVDSGEYFFMEMNTRLQVEHPVSEAISGVDLVEWQLRVAAGEALPLRQDDLAIRGHAFEARIYAEDPAAGFLPSGGRVLRWQVPPGAAFFTDAPVRVDSGVVQGDTVGTLYDPMVAKLVCHGPDRASALARLHAALGQLQIAGFPNNVNFLSRICENEEFQQGAVDTSFISKHEGQLLGAEPVAPSVLALAALAFLQIAMQRAQGTGGAAAPGPWARPSAFRVNHLFSCPVAFSHPASSSEHELTIAYCEDGSLRVSGANDSSPEGINSNTSSGGSTGNGGGRNASQGASLGLAVSGVELSGHSVRAEVDGQQLRAAWCLGSHGEEEVLDLWLGGRQYQFRRPLVRKWRRSGAAAQQAGAVVTPMPGRIVKVFVSANASVQEGDPLVVVEAMKMEHTVRAPCSGTVAELHSFVDAQVEDGHVLAVVVPPQAAAATA</sequence>
<dbReference type="SUPFAM" id="SSF51230">
    <property type="entry name" value="Single hybrid motif"/>
    <property type="match status" value="1"/>
</dbReference>
<dbReference type="PROSITE" id="PS00188">
    <property type="entry name" value="BIOTIN"/>
    <property type="match status" value="1"/>
</dbReference>
<dbReference type="Gene3D" id="3.30.700.40">
    <property type="match status" value="1"/>
</dbReference>
<protein>
    <submittedName>
        <fullName evidence="11">Uncharacterized protein</fullName>
    </submittedName>
</protein>
<dbReference type="GO" id="GO:0004485">
    <property type="term" value="F:methylcrotonoyl-CoA carboxylase activity"/>
    <property type="evidence" value="ECO:0007669"/>
    <property type="project" value="TreeGrafter"/>
</dbReference>
<dbReference type="PROSITE" id="PS50979">
    <property type="entry name" value="BC"/>
    <property type="match status" value="1"/>
</dbReference>
<evidence type="ECO:0000256" key="7">
    <source>
        <dbReference type="SAM" id="MobiDB-lite"/>
    </source>
</evidence>
<dbReference type="PANTHER" id="PTHR18866">
    <property type="entry name" value="CARBOXYLASE:PYRUVATE/ACETYL-COA/PROPIONYL-COA CARBOXYLASE"/>
    <property type="match status" value="1"/>
</dbReference>
<name>A0AAD5GYV5_9CHLO</name>
<reference evidence="11" key="1">
    <citation type="submission" date="2020-11" db="EMBL/GenBank/DDBJ databases">
        <title>Chlorella ohadii genome sequencing and assembly.</title>
        <authorList>
            <person name="Murik O."/>
            <person name="Treves H."/>
            <person name="Kedem I."/>
            <person name="Shotland Y."/>
            <person name="Kaplan A."/>
        </authorList>
    </citation>
    <scope>NUCLEOTIDE SEQUENCE</scope>
    <source>
        <strain evidence="11">1</strain>
    </source>
</reference>
<dbReference type="Pfam" id="PF02786">
    <property type="entry name" value="CPSase_L_D2"/>
    <property type="match status" value="1"/>
</dbReference>
<dbReference type="Pfam" id="PF00289">
    <property type="entry name" value="Biotin_carb_N"/>
    <property type="match status" value="1"/>
</dbReference>
<keyword evidence="2" id="KW-0436">Ligase</keyword>
<comment type="cofactor">
    <cofactor evidence="1">
        <name>biotin</name>
        <dbReference type="ChEBI" id="CHEBI:57586"/>
    </cofactor>
</comment>